<dbReference type="Pfam" id="PF13439">
    <property type="entry name" value="Glyco_transf_4"/>
    <property type="match status" value="1"/>
</dbReference>
<dbReference type="SUPFAM" id="SSF53756">
    <property type="entry name" value="UDP-Glycosyltransferase/glycogen phosphorylase"/>
    <property type="match status" value="1"/>
</dbReference>
<reference evidence="3" key="1">
    <citation type="submission" date="2022-03" db="EMBL/GenBank/DDBJ databases">
        <title>Description of Abyssus ytuae gen. nov., sp. nov., a novel member of the family Flavobacteriaceae isolated from the sediment of Mariana Trench.</title>
        <authorList>
            <person name="Zhang J."/>
            <person name="Xu X."/>
        </authorList>
    </citation>
    <scope>NUCLEOTIDE SEQUENCE</scope>
    <source>
        <strain evidence="3">MT3330</strain>
    </source>
</reference>
<dbReference type="AlphaFoldDB" id="A0A9E7D1G6"/>
<dbReference type="Gene3D" id="3.40.50.2000">
    <property type="entry name" value="Glycogen Phosphorylase B"/>
    <property type="match status" value="2"/>
</dbReference>
<sequence>MKNILLIIPYGSVGGMERLALTFYNHYKKQGYKVKTVKLIKLKSDIINFGNDEYHLSKKDLSSFNVVNRFLFYLNSPLRIRRIIKKERFTHSISFGDMANIFSSLTCTKEFKIGSIHSFKSIELVSNSYFHKLTKLGYKTTYKNFDKVVCISKAIKEDLLEKCGFKFPEKLEVIYNPHDIEKIESLSNEPLKNTHEEELFSKKSVLFIGRLSLEKSPWHLIKAFHDVVYSHDANLIFIGDGDKMVSEHINKLIIQYNLKDRVFFLGRKSNPFKYLKKADVLALSSHYEGTPNVIVEAIAVGTPVVASYCTDGIIELMSLTKHIVKDENVIVEAGIVTPNLYKGTLGIPADNSFIPEEKKLSEALQKIISDKNFKINLKTERAQLLKKFDVNSISKQYVTPINNTTNAI</sequence>
<dbReference type="EMBL" id="CP094358">
    <property type="protein sequence ID" value="UOB17078.1"/>
    <property type="molecule type" value="Genomic_DNA"/>
</dbReference>
<dbReference type="Pfam" id="PF00534">
    <property type="entry name" value="Glycos_transf_1"/>
    <property type="match status" value="1"/>
</dbReference>
<dbReference type="PANTHER" id="PTHR12526">
    <property type="entry name" value="GLYCOSYLTRANSFERASE"/>
    <property type="match status" value="1"/>
</dbReference>
<accession>A0A9E7D1G6</accession>
<name>A0A9E7D1G6_9FLAO</name>
<proteinExistence type="predicted"/>
<dbReference type="CDD" id="cd03811">
    <property type="entry name" value="GT4_GT28_WabH-like"/>
    <property type="match status" value="1"/>
</dbReference>
<feature type="domain" description="Glycosyltransferase subfamily 4-like N-terminal" evidence="2">
    <location>
        <begin position="13"/>
        <end position="181"/>
    </location>
</feature>
<dbReference type="InterPro" id="IPR028098">
    <property type="entry name" value="Glyco_trans_4-like_N"/>
</dbReference>
<evidence type="ECO:0000259" key="1">
    <source>
        <dbReference type="Pfam" id="PF00534"/>
    </source>
</evidence>
<evidence type="ECO:0000259" key="2">
    <source>
        <dbReference type="Pfam" id="PF13439"/>
    </source>
</evidence>
<keyword evidence="4" id="KW-1185">Reference proteome</keyword>
<dbReference type="Proteomes" id="UP000831290">
    <property type="component" value="Chromosome"/>
</dbReference>
<evidence type="ECO:0000313" key="3">
    <source>
        <dbReference type="EMBL" id="UOB17078.1"/>
    </source>
</evidence>
<dbReference type="InterPro" id="IPR001296">
    <property type="entry name" value="Glyco_trans_1"/>
</dbReference>
<protein>
    <submittedName>
        <fullName evidence="3">Glycosyltransferase</fullName>
    </submittedName>
</protein>
<dbReference type="GO" id="GO:0016757">
    <property type="term" value="F:glycosyltransferase activity"/>
    <property type="evidence" value="ECO:0007669"/>
    <property type="project" value="InterPro"/>
</dbReference>
<dbReference type="KEGG" id="fbm:MQE35_15220"/>
<organism evidence="3 4">
    <name type="scientific">Abyssalbus ytuae</name>
    <dbReference type="NCBI Taxonomy" id="2926907"/>
    <lineage>
        <taxon>Bacteria</taxon>
        <taxon>Pseudomonadati</taxon>
        <taxon>Bacteroidota</taxon>
        <taxon>Flavobacteriia</taxon>
        <taxon>Flavobacteriales</taxon>
        <taxon>Flavobacteriaceae</taxon>
        <taxon>Abyssalbus</taxon>
    </lineage>
</organism>
<dbReference type="PANTHER" id="PTHR12526:SF630">
    <property type="entry name" value="GLYCOSYLTRANSFERASE"/>
    <property type="match status" value="1"/>
</dbReference>
<dbReference type="RefSeq" id="WP_255842348.1">
    <property type="nucleotide sequence ID" value="NZ_CP094358.1"/>
</dbReference>
<evidence type="ECO:0000313" key="4">
    <source>
        <dbReference type="Proteomes" id="UP000831290"/>
    </source>
</evidence>
<feature type="domain" description="Glycosyl transferase family 1" evidence="1">
    <location>
        <begin position="202"/>
        <end position="320"/>
    </location>
</feature>
<gene>
    <name evidence="3" type="ORF">MQE35_15220</name>
</gene>